<protein>
    <recommendedName>
        <fullName evidence="15">Flap endonuclease 1</fullName>
        <shortName evidence="15">FEN-1</shortName>
        <ecNumber evidence="15">3.1.-.-</ecNumber>
    </recommendedName>
    <alternativeName>
        <fullName evidence="15">Flap structure-specific endonuclease 1</fullName>
    </alternativeName>
</protein>
<dbReference type="PANTHER" id="PTHR11081:SF9">
    <property type="entry name" value="FLAP ENDONUCLEASE 1"/>
    <property type="match status" value="1"/>
</dbReference>
<evidence type="ECO:0000256" key="1">
    <source>
        <dbReference type="ARBA" id="ARBA00004173"/>
    </source>
</evidence>
<keyword evidence="3 15" id="KW-0235">DNA replication</keyword>
<dbReference type="GO" id="GO:0008409">
    <property type="term" value="F:5'-3' exonuclease activity"/>
    <property type="evidence" value="ECO:0007669"/>
    <property type="project" value="UniProtKB-UniRule"/>
</dbReference>
<reference evidence="19 20" key="1">
    <citation type="journal article" date="2018" name="Mol. Biol. Evol.">
        <title>Broad Genomic Sampling Reveals a Smut Pathogenic Ancestry of the Fungal Clade Ustilaginomycotina.</title>
        <authorList>
            <person name="Kijpornyongpan T."/>
            <person name="Mondo S.J."/>
            <person name="Barry K."/>
            <person name="Sandor L."/>
            <person name="Lee J."/>
            <person name="Lipzen A."/>
            <person name="Pangilinan J."/>
            <person name="LaButti K."/>
            <person name="Hainaut M."/>
            <person name="Henrissat B."/>
            <person name="Grigoriev I.V."/>
            <person name="Spatafora J.W."/>
            <person name="Aime M.C."/>
        </authorList>
    </citation>
    <scope>NUCLEOTIDE SEQUENCE [LARGE SCALE GENOMIC DNA]</scope>
    <source>
        <strain evidence="19 20">MCA 3882</strain>
    </source>
</reference>
<comment type="function">
    <text evidence="15">Structure-specific nuclease with 5'-flap endonuclease and 5'-3' exonuclease activities involved in DNA replication and repair. During DNA replication, cleaves the 5'-overhanging flap structure that is generated by displacement synthesis when DNA polymerase encounters the 5'-end of a downstream Okazaki fragment. It enters the flap from the 5'-end and then tracks to cleave the flap base, leaving a nick for ligation. Also involved in the long patch base excision repair (LP-BER) pathway, by cleaving within the apurinic/apyrimidinic (AP) site-terminated flap. Acts as a genome stabilization factor that prevents flaps from equilibrating into structures that lead to duplications and deletions. Also possesses 5'-3' exonuclease activity on nicked or gapped double-stranded DNA, and exhibits RNase H activity. Also involved in replication and repair of rDNA and in repairing mitochondrial DNA.</text>
</comment>
<evidence type="ECO:0000256" key="13">
    <source>
        <dbReference type="ARBA" id="ARBA00023242"/>
    </source>
</evidence>
<dbReference type="AlphaFoldDB" id="A0A316V2B3"/>
<evidence type="ECO:0000256" key="16">
    <source>
        <dbReference type="SAM" id="MobiDB-lite"/>
    </source>
</evidence>
<feature type="domain" description="XPG-I" evidence="17">
    <location>
        <begin position="147"/>
        <end position="219"/>
    </location>
</feature>
<evidence type="ECO:0000256" key="7">
    <source>
        <dbReference type="ARBA" id="ARBA00022763"/>
    </source>
</evidence>
<dbReference type="InterPro" id="IPR006086">
    <property type="entry name" value="XPG-I_dom"/>
</dbReference>
<feature type="compositionally biased region" description="Basic and acidic residues" evidence="16">
    <location>
        <begin position="356"/>
        <end position="365"/>
    </location>
</feature>
<evidence type="ECO:0000256" key="10">
    <source>
        <dbReference type="ARBA" id="ARBA00022842"/>
    </source>
</evidence>
<gene>
    <name evidence="19" type="ORF">FA14DRAFT_139491</name>
</gene>
<dbReference type="InParanoid" id="A0A316V2B3"/>
<organism evidence="19 20">
    <name type="scientific">Meira miltonrushii</name>
    <dbReference type="NCBI Taxonomy" id="1280837"/>
    <lineage>
        <taxon>Eukaryota</taxon>
        <taxon>Fungi</taxon>
        <taxon>Dikarya</taxon>
        <taxon>Basidiomycota</taxon>
        <taxon>Ustilaginomycotina</taxon>
        <taxon>Exobasidiomycetes</taxon>
        <taxon>Exobasidiales</taxon>
        <taxon>Brachybasidiaceae</taxon>
        <taxon>Meira</taxon>
    </lineage>
</organism>
<dbReference type="GeneID" id="37018862"/>
<dbReference type="CDD" id="cd09907">
    <property type="entry name" value="H3TH_FEN1-Euk"/>
    <property type="match status" value="1"/>
</dbReference>
<comment type="subcellular location">
    <subcellularLocation>
        <location evidence="1 15">Mitochondrion</location>
    </subcellularLocation>
    <subcellularLocation>
        <location evidence="15">Nucleus</location>
        <location evidence="15">Nucleolus</location>
    </subcellularLocation>
    <subcellularLocation>
        <location evidence="15">Nucleus</location>
        <location evidence="15">Nucleoplasm</location>
    </subcellularLocation>
    <text evidence="15">Resides mostly in the nucleoli and relocalizes to the nucleoplasm upon DNA damage.</text>
</comment>
<dbReference type="EC" id="3.1.-.-" evidence="15"/>
<dbReference type="GO" id="GO:0003677">
    <property type="term" value="F:DNA binding"/>
    <property type="evidence" value="ECO:0007669"/>
    <property type="project" value="UniProtKB-UniRule"/>
</dbReference>
<keyword evidence="12 15" id="KW-0234">DNA repair</keyword>
<dbReference type="InterPro" id="IPR008918">
    <property type="entry name" value="HhH2"/>
</dbReference>
<dbReference type="PRINTS" id="PR00853">
    <property type="entry name" value="XPGRADSUPER"/>
</dbReference>
<dbReference type="InterPro" id="IPR023426">
    <property type="entry name" value="Flap_endonuc"/>
</dbReference>
<dbReference type="PROSITE" id="PS00842">
    <property type="entry name" value="XPG_2"/>
    <property type="match status" value="1"/>
</dbReference>
<dbReference type="HAMAP" id="MF_00614">
    <property type="entry name" value="Fen"/>
    <property type="match status" value="1"/>
</dbReference>
<dbReference type="RefSeq" id="XP_025351999.1">
    <property type="nucleotide sequence ID" value="XM_025497081.1"/>
</dbReference>
<dbReference type="OrthoDB" id="1937206at2759"/>
<dbReference type="Proteomes" id="UP000245771">
    <property type="component" value="Unassembled WGS sequence"/>
</dbReference>
<dbReference type="GO" id="GO:0017108">
    <property type="term" value="F:5'-flap endonuclease activity"/>
    <property type="evidence" value="ECO:0007669"/>
    <property type="project" value="UniProtKB-UniRule"/>
</dbReference>
<dbReference type="InterPro" id="IPR006084">
    <property type="entry name" value="XPG/Rad2"/>
</dbReference>
<evidence type="ECO:0000256" key="9">
    <source>
        <dbReference type="ARBA" id="ARBA00022839"/>
    </source>
</evidence>
<dbReference type="FunFam" id="3.40.50.1010:FF:000003">
    <property type="entry name" value="Flap endonuclease 1"/>
    <property type="match status" value="1"/>
</dbReference>
<keyword evidence="6 15" id="KW-0255">Endonuclease</keyword>
<dbReference type="Pfam" id="PF00752">
    <property type="entry name" value="XPG_N"/>
    <property type="match status" value="1"/>
</dbReference>
<dbReference type="InterPro" id="IPR029060">
    <property type="entry name" value="PIN-like_dom_sf"/>
</dbReference>
<feature type="region of interest" description="Disordered" evidence="16">
    <location>
        <begin position="104"/>
        <end position="123"/>
    </location>
</feature>
<evidence type="ECO:0000256" key="6">
    <source>
        <dbReference type="ARBA" id="ARBA00022759"/>
    </source>
</evidence>
<dbReference type="Gene3D" id="1.10.150.20">
    <property type="entry name" value="5' to 3' exonuclease, C-terminal subdomain"/>
    <property type="match status" value="1"/>
</dbReference>
<dbReference type="PANTHER" id="PTHR11081">
    <property type="entry name" value="FLAP ENDONUCLEASE FAMILY MEMBER"/>
    <property type="match status" value="1"/>
</dbReference>
<dbReference type="InterPro" id="IPR006085">
    <property type="entry name" value="XPG_DNA_repair_N"/>
</dbReference>
<evidence type="ECO:0000256" key="12">
    <source>
        <dbReference type="ARBA" id="ARBA00023204"/>
    </source>
</evidence>
<evidence type="ECO:0000256" key="15">
    <source>
        <dbReference type="HAMAP-Rule" id="MF_03140"/>
    </source>
</evidence>
<dbReference type="CDD" id="cd09867">
    <property type="entry name" value="PIN_FEN1"/>
    <property type="match status" value="1"/>
</dbReference>
<dbReference type="EMBL" id="KZ819607">
    <property type="protein sequence ID" value="PWN31697.1"/>
    <property type="molecule type" value="Genomic_DNA"/>
</dbReference>
<dbReference type="FunCoup" id="A0A316V2B3">
    <property type="interactions" value="723"/>
</dbReference>
<evidence type="ECO:0000256" key="3">
    <source>
        <dbReference type="ARBA" id="ARBA00022705"/>
    </source>
</evidence>
<evidence type="ECO:0000256" key="5">
    <source>
        <dbReference type="ARBA" id="ARBA00022723"/>
    </source>
</evidence>
<evidence type="ECO:0000256" key="4">
    <source>
        <dbReference type="ARBA" id="ARBA00022722"/>
    </source>
</evidence>
<keyword evidence="2 15" id="KW-0597">Phosphoprotein</keyword>
<dbReference type="InterPro" id="IPR019974">
    <property type="entry name" value="XPG_CS"/>
</dbReference>
<comment type="cofactor">
    <cofactor evidence="15">
        <name>Mg(2+)</name>
        <dbReference type="ChEBI" id="CHEBI:18420"/>
    </cofactor>
    <text evidence="15">Binds 2 magnesium ions per subunit. They probably participate in the reaction catalyzed by the enzyme. May bind an additional third magnesium ion after substrate binding.</text>
</comment>
<dbReference type="PROSITE" id="PS00841">
    <property type="entry name" value="XPG_1"/>
    <property type="match status" value="1"/>
</dbReference>
<evidence type="ECO:0000313" key="20">
    <source>
        <dbReference type="Proteomes" id="UP000245771"/>
    </source>
</evidence>
<dbReference type="SUPFAM" id="SSF47807">
    <property type="entry name" value="5' to 3' exonuclease, C-terminal subdomain"/>
    <property type="match status" value="1"/>
</dbReference>
<dbReference type="GO" id="GO:0005730">
    <property type="term" value="C:nucleolus"/>
    <property type="evidence" value="ECO:0007669"/>
    <property type="project" value="UniProtKB-SubCell"/>
</dbReference>
<feature type="domain" description="XPG N-terminal" evidence="18">
    <location>
        <begin position="1"/>
        <end position="108"/>
    </location>
</feature>
<dbReference type="Gene3D" id="3.40.50.1010">
    <property type="entry name" value="5'-nuclease"/>
    <property type="match status" value="1"/>
</dbReference>
<keyword evidence="9 15" id="KW-0269">Exonuclease</keyword>
<evidence type="ECO:0000259" key="18">
    <source>
        <dbReference type="SMART" id="SM00485"/>
    </source>
</evidence>
<evidence type="ECO:0000256" key="8">
    <source>
        <dbReference type="ARBA" id="ARBA00022801"/>
    </source>
</evidence>
<dbReference type="InterPro" id="IPR036279">
    <property type="entry name" value="5-3_exonuclease_C_sf"/>
</dbReference>
<accession>A0A316V2B3</accession>
<keyword evidence="8 15" id="KW-0378">Hydrolase</keyword>
<keyword evidence="7 15" id="KW-0227">DNA damage</keyword>
<feature type="region of interest" description="Disordered" evidence="16">
    <location>
        <begin position="331"/>
        <end position="374"/>
    </location>
</feature>
<dbReference type="SMART" id="SM00484">
    <property type="entry name" value="XPGI"/>
    <property type="match status" value="1"/>
</dbReference>
<dbReference type="GO" id="GO:0006284">
    <property type="term" value="P:base-excision repair"/>
    <property type="evidence" value="ECO:0007669"/>
    <property type="project" value="UniProtKB-UniRule"/>
</dbReference>
<dbReference type="STRING" id="1280837.A0A316V2B3"/>
<evidence type="ECO:0000256" key="11">
    <source>
        <dbReference type="ARBA" id="ARBA00023128"/>
    </source>
</evidence>
<keyword evidence="20" id="KW-1185">Reference proteome</keyword>
<keyword evidence="4 15" id="KW-0540">Nuclease</keyword>
<dbReference type="GO" id="GO:0000287">
    <property type="term" value="F:magnesium ion binding"/>
    <property type="evidence" value="ECO:0007669"/>
    <property type="project" value="UniProtKB-UniRule"/>
</dbReference>
<dbReference type="SMART" id="SM00279">
    <property type="entry name" value="HhH2"/>
    <property type="match status" value="1"/>
</dbReference>
<dbReference type="SUPFAM" id="SSF88723">
    <property type="entry name" value="PIN domain-like"/>
    <property type="match status" value="1"/>
</dbReference>
<evidence type="ECO:0000313" key="19">
    <source>
        <dbReference type="EMBL" id="PWN31697.1"/>
    </source>
</evidence>
<keyword evidence="13 15" id="KW-0539">Nucleus</keyword>
<evidence type="ECO:0000256" key="2">
    <source>
        <dbReference type="ARBA" id="ARBA00022553"/>
    </source>
</evidence>
<sequence>MGIKGLTGLISDEAPGAIQDHEIKSYFGRKVAIDASMSLYQFLIAVRQSDGQQLMSDSGETTSHLIGFFYRTLRMIDYGIKPMYVFDGKPPDLKAKVLAGRFGRREEAREEEEEEKDVATNERADQLARRQVKVTKTHNQEARDLLKLMGIPCITAPSEAEAQCAELVKAGKVYAVGSEDMDTLTFGTPVLLKHLTFSEAKRMPVAEVNLEKALKGMEMEMDQFIDLCILLGCDYMDPIKGMGPKTALKLIREHKTIEGVLEHIKDSGKKMVVPEVWPYEEAREIFRKPDVTAGAEMDIKWEAPDVEGLVQFMCTDRGFNEDRIRKGADKLQKALAQKQQGRLDSFFTIKSPQPKRKQEEKEDKKKPSKKTKKK</sequence>
<dbReference type="FunFam" id="1.10.150.20:FF:000009">
    <property type="entry name" value="Flap endonuclease 1"/>
    <property type="match status" value="1"/>
</dbReference>
<dbReference type="GO" id="GO:0005739">
    <property type="term" value="C:mitochondrion"/>
    <property type="evidence" value="ECO:0007669"/>
    <property type="project" value="UniProtKB-SubCell"/>
</dbReference>
<dbReference type="Pfam" id="PF00867">
    <property type="entry name" value="XPG_I"/>
    <property type="match status" value="1"/>
</dbReference>
<dbReference type="GO" id="GO:0005654">
    <property type="term" value="C:nucleoplasm"/>
    <property type="evidence" value="ECO:0007669"/>
    <property type="project" value="UniProtKB-SubCell"/>
</dbReference>
<evidence type="ECO:0000256" key="14">
    <source>
        <dbReference type="ARBA" id="ARBA00034726"/>
    </source>
</evidence>
<keyword evidence="11 15" id="KW-0496">Mitochondrion</keyword>
<proteinExistence type="inferred from homology"/>
<comment type="similarity">
    <text evidence="14 15">Belongs to the XPG/RAD2 endonuclease family. FEN1 subfamily.</text>
</comment>
<dbReference type="SMART" id="SM00485">
    <property type="entry name" value="XPGN"/>
    <property type="match status" value="1"/>
</dbReference>
<evidence type="ECO:0000259" key="17">
    <source>
        <dbReference type="SMART" id="SM00484"/>
    </source>
</evidence>
<keyword evidence="5 15" id="KW-0479">Metal-binding</keyword>
<dbReference type="GO" id="GO:0043137">
    <property type="term" value="P:DNA replication, removal of RNA primer"/>
    <property type="evidence" value="ECO:0007669"/>
    <property type="project" value="UniProtKB-UniRule"/>
</dbReference>
<keyword evidence="10 15" id="KW-0460">Magnesium</keyword>
<name>A0A316V2B3_9BASI</name>